<keyword evidence="4" id="KW-0472">Membrane</keyword>
<protein>
    <recommendedName>
        <fullName evidence="9">P-type domain-containing protein</fullName>
    </recommendedName>
</protein>
<dbReference type="GO" id="GO:0030246">
    <property type="term" value="F:carbohydrate binding"/>
    <property type="evidence" value="ECO:0007669"/>
    <property type="project" value="InterPro"/>
</dbReference>
<evidence type="ECO:0000256" key="1">
    <source>
        <dbReference type="ARBA" id="ARBA00004370"/>
    </source>
</evidence>
<organism evidence="10 11">
    <name type="scientific">Mus spicilegus</name>
    <name type="common">Mound-building mouse</name>
    <dbReference type="NCBI Taxonomy" id="10103"/>
    <lineage>
        <taxon>Eukaryota</taxon>
        <taxon>Metazoa</taxon>
        <taxon>Chordata</taxon>
        <taxon>Craniata</taxon>
        <taxon>Vertebrata</taxon>
        <taxon>Euteleostomi</taxon>
        <taxon>Mammalia</taxon>
        <taxon>Eutheria</taxon>
        <taxon>Euarchontoglires</taxon>
        <taxon>Glires</taxon>
        <taxon>Rodentia</taxon>
        <taxon>Myomorpha</taxon>
        <taxon>Muroidea</taxon>
        <taxon>Muridae</taxon>
        <taxon>Murinae</taxon>
        <taxon>Mus</taxon>
        <taxon>Mus</taxon>
    </lineage>
</organism>
<feature type="domain" description="P-type" evidence="9">
    <location>
        <begin position="215"/>
        <end position="274"/>
    </location>
</feature>
<comment type="subcellular location">
    <subcellularLocation>
        <location evidence="1">Membrane</location>
    </subcellularLocation>
</comment>
<keyword evidence="11" id="KW-1185">Reference proteome</keyword>
<dbReference type="PROSITE" id="PS51448">
    <property type="entry name" value="P_TREFOIL_2"/>
    <property type="match status" value="1"/>
</dbReference>
<dbReference type="Pfam" id="PF21365">
    <property type="entry name" value="Glyco_hydro_31_3rd"/>
    <property type="match status" value="1"/>
</dbReference>
<evidence type="ECO:0000313" key="11">
    <source>
        <dbReference type="Proteomes" id="UP000694415"/>
    </source>
</evidence>
<evidence type="ECO:0000256" key="8">
    <source>
        <dbReference type="PROSITE-ProRule" id="PRU00779"/>
    </source>
</evidence>
<reference evidence="10" key="2">
    <citation type="submission" date="2025-09" db="UniProtKB">
        <authorList>
            <consortium name="Ensembl"/>
        </authorList>
    </citation>
    <scope>IDENTIFICATION</scope>
</reference>
<keyword evidence="7" id="KW-0326">Glycosidase</keyword>
<sequence>MCVQVGANICGYKNNVTEELCRRWMQLGAFYPLSRNHNGPEYMDPAAFGLNSLLLQSSRHYLNIRYTLLTRLPFRSQTTFTLGSLGFFLAGLAIQPRKQFIDMPLPSDRIGLHLRGGYIFPTQEPDRTTEDSRKNPMGLIIALDYKREAKGQLYWDDGAKIINNGYVDPNDIKFTDIRILGMDKEPTDCNVLTNNNTIPISSYNYNASAKVRDHSICGTLSEKFSIEWKLVVSDLEKFNCFPENPAVSEESCKQRGCLWEQATIPGVPTCFYDTIPQYAASNIQYQPTGITMDLTLLENSTSAQAAAAPRVVSDPLSGKISSLKLSVTYHTENMLQVKIYSTSKKRYEVPVPLTIPSPPLNTCENCLYDVSVKTNPFGLQIQRKSSGTVIWDSQLPGFTFSEMFLSISTRLPSQYIYGFGETDHSSFRKNMSWNTWGMFARDEPPSYKKNSYGVHPYYMALEDDSNAHGVLLLNSNAMDVTLQPTPALTYRTIGGILDFYMVLGPTPELVTQQYTQLIGRPAMTPYWALGFQLSRYGYKSDAEISDLYSAMVAAEIPYDVQHVDIDYMDRKLDFTLSPSFQNLSVLINQMKTKGMRFLLTLDPVISGNETHYFTFTRGQEDNVFIKRPDSNDIVWGKVWAELPNVNVDGSLDHETQLKLYRAHVAFPDFLRNSTATWWKKEIKELYSNPQEPQKSLKFDGLRIDMNEPSNFVDGAVGGCRNDTLNKPPYMPDLEARNVGLNSKTLCMESEQILPDGSRVPHYDVHSLYGWSQTRPTYEAVQEVTGERGIVITRSTFPSSGRWGGHWLGDNTAAWDQLGKSIIGMMEFSLFGIPYTGADICGFFGDAEYEMCIRWMQLGAFYPFSRNHNTAGTRRQDPVAWNSTFEEYSRKVLRVRYSLLPYLYTLMHEAHTKGSTVIRPLLQEFTEDNTTWDIDYQFMLGPAILISPVLERVIKYLTHLIDLPLTISYLYWKTLPAPLDHINLHIRGGYILPWQEPGMNTYDSRQNLMGLTVALDNDGKAEGQLFWDDGQSIGEYEPPESLHSIQSNFVTEAEHVSMEQKTSHISVSAADKKSVVFGELLKFHLLIYTLLQIVVVLVPQSCKFLSLTWIQG</sequence>
<dbReference type="GO" id="GO:0005975">
    <property type="term" value="P:carbohydrate metabolic process"/>
    <property type="evidence" value="ECO:0007669"/>
    <property type="project" value="InterPro"/>
</dbReference>
<dbReference type="InterPro" id="IPR000519">
    <property type="entry name" value="P_trefoil_dom"/>
</dbReference>
<reference evidence="10" key="1">
    <citation type="submission" date="2025-08" db="UniProtKB">
        <authorList>
            <consortium name="Ensembl"/>
        </authorList>
    </citation>
    <scope>IDENTIFICATION</scope>
</reference>
<evidence type="ECO:0000259" key="9">
    <source>
        <dbReference type="PROSITE" id="PS51448"/>
    </source>
</evidence>
<dbReference type="InterPro" id="IPR048395">
    <property type="entry name" value="Glyco_hydro_31_C"/>
</dbReference>
<dbReference type="FunFam" id="3.20.20.80:FF:000016">
    <property type="entry name" value="Maltase-glucoamylase, intestinal"/>
    <property type="match status" value="1"/>
</dbReference>
<dbReference type="GeneTree" id="ENSGT00940000163091"/>
<evidence type="ECO:0000256" key="4">
    <source>
        <dbReference type="ARBA" id="ARBA00023136"/>
    </source>
</evidence>
<dbReference type="AlphaFoldDB" id="A0A8C6G8Z1"/>
<keyword evidence="6" id="KW-0325">Glycoprotein</keyword>
<proteinExistence type="inferred from homology"/>
<dbReference type="GO" id="GO:0016020">
    <property type="term" value="C:membrane"/>
    <property type="evidence" value="ECO:0007669"/>
    <property type="project" value="UniProtKB-SubCell"/>
</dbReference>
<dbReference type="PANTHER" id="PTHR22762:SF122">
    <property type="entry name" value="MALTASE-GLUCOAMYLASE 2-RELATED"/>
    <property type="match status" value="1"/>
</dbReference>
<dbReference type="GO" id="GO:0004558">
    <property type="term" value="F:alpha-1,4-glucosidase activity"/>
    <property type="evidence" value="ECO:0007669"/>
    <property type="project" value="TreeGrafter"/>
</dbReference>
<evidence type="ECO:0000256" key="5">
    <source>
        <dbReference type="ARBA" id="ARBA00023157"/>
    </source>
</evidence>
<dbReference type="SUPFAM" id="SSF57492">
    <property type="entry name" value="Trefoil"/>
    <property type="match status" value="1"/>
</dbReference>
<dbReference type="CDD" id="cd00111">
    <property type="entry name" value="Trefoil"/>
    <property type="match status" value="1"/>
</dbReference>
<dbReference type="Pfam" id="PF00088">
    <property type="entry name" value="Trefoil"/>
    <property type="match status" value="1"/>
</dbReference>
<dbReference type="SMART" id="SM00018">
    <property type="entry name" value="PD"/>
    <property type="match status" value="1"/>
</dbReference>
<dbReference type="Gene3D" id="4.10.110.10">
    <property type="entry name" value="Spasmolytic Protein, domain 1"/>
    <property type="match status" value="1"/>
</dbReference>
<dbReference type="Proteomes" id="UP000694415">
    <property type="component" value="Unplaced"/>
</dbReference>
<dbReference type="Gene3D" id="2.60.40.1760">
    <property type="entry name" value="glycosyl hydrolase (family 31)"/>
    <property type="match status" value="1"/>
</dbReference>
<dbReference type="SUPFAM" id="SSF51445">
    <property type="entry name" value="(Trans)glycosidases"/>
    <property type="match status" value="2"/>
</dbReference>
<evidence type="ECO:0000256" key="7">
    <source>
        <dbReference type="ARBA" id="ARBA00023295"/>
    </source>
</evidence>
<evidence type="ECO:0000313" key="10">
    <source>
        <dbReference type="Ensembl" id="ENSMSIP00000002411.1"/>
    </source>
</evidence>
<dbReference type="SUPFAM" id="SSF74650">
    <property type="entry name" value="Galactose mutarotase-like"/>
    <property type="match status" value="1"/>
</dbReference>
<dbReference type="InterPro" id="IPR013780">
    <property type="entry name" value="Glyco_hydro_b"/>
</dbReference>
<dbReference type="CDD" id="cd06602">
    <property type="entry name" value="GH31_MGAM_SI_GAA"/>
    <property type="match status" value="1"/>
</dbReference>
<dbReference type="InterPro" id="IPR000322">
    <property type="entry name" value="Glyco_hydro_31_TIM"/>
</dbReference>
<accession>A0A8C6G8Z1</accession>
<dbReference type="Pfam" id="PF01055">
    <property type="entry name" value="Glyco_hydro_31_2nd"/>
    <property type="match status" value="2"/>
</dbReference>
<dbReference type="SUPFAM" id="SSF51011">
    <property type="entry name" value="Glycosyl hydrolase domain"/>
    <property type="match status" value="1"/>
</dbReference>
<dbReference type="Gene3D" id="3.20.20.80">
    <property type="entry name" value="Glycosidases"/>
    <property type="match status" value="2"/>
</dbReference>
<name>A0A8C6G8Z1_MUSSI</name>
<keyword evidence="3" id="KW-0378">Hydrolase</keyword>
<keyword evidence="5" id="KW-1015">Disulfide bond</keyword>
<dbReference type="FunFam" id="2.60.40.1760:FF:000001">
    <property type="entry name" value="Maltase-glucoamylase, intestinal"/>
    <property type="match status" value="1"/>
</dbReference>
<comment type="similarity">
    <text evidence="2">Belongs to the glycosyl hydrolase 31 family.</text>
</comment>
<evidence type="ECO:0000256" key="2">
    <source>
        <dbReference type="ARBA" id="ARBA00007806"/>
    </source>
</evidence>
<evidence type="ECO:0000256" key="6">
    <source>
        <dbReference type="ARBA" id="ARBA00023180"/>
    </source>
</evidence>
<evidence type="ECO:0000256" key="3">
    <source>
        <dbReference type="ARBA" id="ARBA00022801"/>
    </source>
</evidence>
<dbReference type="Ensembl" id="ENSMSIT00000003078.1">
    <property type="protein sequence ID" value="ENSMSIP00000002411.1"/>
    <property type="gene ID" value="ENSMSIG00000001963.1"/>
</dbReference>
<comment type="caution">
    <text evidence="8">Lacks conserved residue(s) required for the propagation of feature annotation.</text>
</comment>
<dbReference type="InterPro" id="IPR017853">
    <property type="entry name" value="GH"/>
</dbReference>
<dbReference type="CDD" id="cd14752">
    <property type="entry name" value="GH31_N"/>
    <property type="match status" value="1"/>
</dbReference>
<dbReference type="InterPro" id="IPR044913">
    <property type="entry name" value="P_trefoil_dom_sf"/>
</dbReference>
<dbReference type="InterPro" id="IPR011013">
    <property type="entry name" value="Gal_mutarotase_sf_dom"/>
</dbReference>
<dbReference type="Gene3D" id="2.60.40.1180">
    <property type="entry name" value="Golgi alpha-mannosidase II"/>
    <property type="match status" value="3"/>
</dbReference>
<dbReference type="PANTHER" id="PTHR22762">
    <property type="entry name" value="ALPHA-GLUCOSIDASE"/>
    <property type="match status" value="1"/>
</dbReference>